<accession>A0ABQ4EGL4</accession>
<evidence type="ECO:0000313" key="2">
    <source>
        <dbReference type="EMBL" id="GIG93362.1"/>
    </source>
</evidence>
<feature type="region of interest" description="Disordered" evidence="1">
    <location>
        <begin position="44"/>
        <end position="90"/>
    </location>
</feature>
<dbReference type="EMBL" id="BONW01000063">
    <property type="protein sequence ID" value="GIG93362.1"/>
    <property type="molecule type" value="Genomic_DNA"/>
</dbReference>
<comment type="caution">
    <text evidence="2">The sequence shown here is derived from an EMBL/GenBank/DDBJ whole genome shotgun (WGS) entry which is preliminary data.</text>
</comment>
<evidence type="ECO:0008006" key="4">
    <source>
        <dbReference type="Google" id="ProtNLM"/>
    </source>
</evidence>
<proteinExistence type="predicted"/>
<organism evidence="2 3">
    <name type="scientific">Plantactinospora endophytica</name>
    <dbReference type="NCBI Taxonomy" id="673535"/>
    <lineage>
        <taxon>Bacteria</taxon>
        <taxon>Bacillati</taxon>
        <taxon>Actinomycetota</taxon>
        <taxon>Actinomycetes</taxon>
        <taxon>Micromonosporales</taxon>
        <taxon>Micromonosporaceae</taxon>
        <taxon>Plantactinospora</taxon>
    </lineage>
</organism>
<dbReference type="Proteomes" id="UP000646749">
    <property type="component" value="Unassembled WGS sequence"/>
</dbReference>
<name>A0ABQ4EGL4_9ACTN</name>
<evidence type="ECO:0000256" key="1">
    <source>
        <dbReference type="SAM" id="MobiDB-lite"/>
    </source>
</evidence>
<gene>
    <name evidence="2" type="ORF">Pen02_82980</name>
</gene>
<sequence>MNPYSARYRKAKSVSVALTHGSVPGENSDVHAIAWTLLGRGVDGGPADRLEQYAPNPNLRRPEIDASQLDPNEKCTERHGHTGLHAESAA</sequence>
<protein>
    <recommendedName>
        <fullName evidence="4">Transposase IS66 C-terminal domain-containing protein</fullName>
    </recommendedName>
</protein>
<reference evidence="2 3" key="1">
    <citation type="submission" date="2021-01" db="EMBL/GenBank/DDBJ databases">
        <title>Whole genome shotgun sequence of Plantactinospora endophytica NBRC 110450.</title>
        <authorList>
            <person name="Komaki H."/>
            <person name="Tamura T."/>
        </authorList>
    </citation>
    <scope>NUCLEOTIDE SEQUENCE [LARGE SCALE GENOMIC DNA]</scope>
    <source>
        <strain evidence="2 3">NBRC 110450</strain>
    </source>
</reference>
<feature type="compositionally biased region" description="Basic and acidic residues" evidence="1">
    <location>
        <begin position="71"/>
        <end position="80"/>
    </location>
</feature>
<keyword evidence="3" id="KW-1185">Reference proteome</keyword>
<evidence type="ECO:0000313" key="3">
    <source>
        <dbReference type="Proteomes" id="UP000646749"/>
    </source>
</evidence>